<dbReference type="Proteomes" id="UP000775213">
    <property type="component" value="Unassembled WGS sequence"/>
</dbReference>
<gene>
    <name evidence="1" type="ORF">IEQ34_006890</name>
</gene>
<proteinExistence type="predicted"/>
<evidence type="ECO:0000313" key="1">
    <source>
        <dbReference type="EMBL" id="KAH0464104.1"/>
    </source>
</evidence>
<dbReference type="AlphaFoldDB" id="A0AAV7H8U7"/>
<evidence type="ECO:0000313" key="2">
    <source>
        <dbReference type="Proteomes" id="UP000775213"/>
    </source>
</evidence>
<comment type="caution">
    <text evidence="1">The sequence shown here is derived from an EMBL/GenBank/DDBJ whole genome shotgun (WGS) entry which is preliminary data.</text>
</comment>
<reference evidence="1 2" key="1">
    <citation type="journal article" date="2021" name="Hortic Res">
        <title>Chromosome-scale assembly of the Dendrobium chrysotoxum genome enhances the understanding of orchid evolution.</title>
        <authorList>
            <person name="Zhang Y."/>
            <person name="Zhang G.Q."/>
            <person name="Zhang D."/>
            <person name="Liu X.D."/>
            <person name="Xu X.Y."/>
            <person name="Sun W.H."/>
            <person name="Yu X."/>
            <person name="Zhu X."/>
            <person name="Wang Z.W."/>
            <person name="Zhao X."/>
            <person name="Zhong W.Y."/>
            <person name="Chen H."/>
            <person name="Yin W.L."/>
            <person name="Huang T."/>
            <person name="Niu S.C."/>
            <person name="Liu Z.J."/>
        </authorList>
    </citation>
    <scope>NUCLEOTIDE SEQUENCE [LARGE SCALE GENOMIC DNA]</scope>
    <source>
        <strain evidence="1">Lindl</strain>
    </source>
</reference>
<name>A0AAV7H8U7_DENCH</name>
<accession>A0AAV7H8U7</accession>
<organism evidence="1 2">
    <name type="scientific">Dendrobium chrysotoxum</name>
    <name type="common">Orchid</name>
    <dbReference type="NCBI Taxonomy" id="161865"/>
    <lineage>
        <taxon>Eukaryota</taxon>
        <taxon>Viridiplantae</taxon>
        <taxon>Streptophyta</taxon>
        <taxon>Embryophyta</taxon>
        <taxon>Tracheophyta</taxon>
        <taxon>Spermatophyta</taxon>
        <taxon>Magnoliopsida</taxon>
        <taxon>Liliopsida</taxon>
        <taxon>Asparagales</taxon>
        <taxon>Orchidaceae</taxon>
        <taxon>Epidendroideae</taxon>
        <taxon>Malaxideae</taxon>
        <taxon>Dendrobiinae</taxon>
        <taxon>Dendrobium</taxon>
    </lineage>
</organism>
<protein>
    <submittedName>
        <fullName evidence="1">Uncharacterized protein</fullName>
    </submittedName>
</protein>
<dbReference type="EMBL" id="JAGFBR010000007">
    <property type="protein sequence ID" value="KAH0464104.1"/>
    <property type="molecule type" value="Genomic_DNA"/>
</dbReference>
<sequence length="63" mass="7449">MKDMSKNIDLILYGKIKNHKETTHEGKHNINFFTFKVVSLEQKYMDLLLYIKLVSSLPLRLPI</sequence>
<keyword evidence="2" id="KW-1185">Reference proteome</keyword>